<dbReference type="OrthoDB" id="1422241at2759"/>
<dbReference type="EMBL" id="QJKJ01007598">
    <property type="protein sequence ID" value="RDX82610.1"/>
    <property type="molecule type" value="Genomic_DNA"/>
</dbReference>
<evidence type="ECO:0000313" key="2">
    <source>
        <dbReference type="Proteomes" id="UP000257109"/>
    </source>
</evidence>
<dbReference type="Proteomes" id="UP000257109">
    <property type="component" value="Unassembled WGS sequence"/>
</dbReference>
<comment type="caution">
    <text evidence="1">The sequence shown here is derived from an EMBL/GenBank/DDBJ whole genome shotgun (WGS) entry which is preliminary data.</text>
</comment>
<reference evidence="1" key="1">
    <citation type="submission" date="2018-05" db="EMBL/GenBank/DDBJ databases">
        <title>Draft genome of Mucuna pruriens seed.</title>
        <authorList>
            <person name="Nnadi N.E."/>
            <person name="Vos R."/>
            <person name="Hasami M.H."/>
            <person name="Devisetty U.K."/>
            <person name="Aguiy J.C."/>
        </authorList>
    </citation>
    <scope>NUCLEOTIDE SEQUENCE [LARGE SCALE GENOMIC DNA]</scope>
    <source>
        <strain evidence="1">JCA_2017</strain>
    </source>
</reference>
<organism evidence="1 2">
    <name type="scientific">Mucuna pruriens</name>
    <name type="common">Velvet bean</name>
    <name type="synonym">Dolichos pruriens</name>
    <dbReference type="NCBI Taxonomy" id="157652"/>
    <lineage>
        <taxon>Eukaryota</taxon>
        <taxon>Viridiplantae</taxon>
        <taxon>Streptophyta</taxon>
        <taxon>Embryophyta</taxon>
        <taxon>Tracheophyta</taxon>
        <taxon>Spermatophyta</taxon>
        <taxon>Magnoliopsida</taxon>
        <taxon>eudicotyledons</taxon>
        <taxon>Gunneridae</taxon>
        <taxon>Pentapetalae</taxon>
        <taxon>rosids</taxon>
        <taxon>fabids</taxon>
        <taxon>Fabales</taxon>
        <taxon>Fabaceae</taxon>
        <taxon>Papilionoideae</taxon>
        <taxon>50 kb inversion clade</taxon>
        <taxon>NPAAA clade</taxon>
        <taxon>indigoferoid/millettioid clade</taxon>
        <taxon>Phaseoleae</taxon>
        <taxon>Mucuna</taxon>
    </lineage>
</organism>
<feature type="non-terminal residue" evidence="1">
    <location>
        <position position="1"/>
    </location>
</feature>
<evidence type="ECO:0000313" key="1">
    <source>
        <dbReference type="EMBL" id="RDX82610.1"/>
    </source>
</evidence>
<accession>A0A371FWN8</accession>
<name>A0A371FWN8_MUCPR</name>
<protein>
    <submittedName>
        <fullName evidence="1">Uncharacterized protein</fullName>
    </submittedName>
</protein>
<gene>
    <name evidence="1" type="ORF">CR513_36582</name>
</gene>
<sequence>ELATPDVVYQPWCIQYPQFEPTQPPQALKGISHALFHDEVARDTGRLYQDEGIPILPRWSCKRLVPILFNTWGDMKRMFLEKFFLALIIVPGEVVPTRQTPSQTGRLYSLAAQRGVKQPNQLAAQVQNHISRIQLNCHVSLGETCNGPCACFRELECRPNSIFINTPLFHSRIHHKRRGAGQELGSRRLLEGIAWRSQRTLVDQILSVLATVGEPSPLFHGDHYGRRKPLNPHPTYELKSGLIHLLSKFHGLAGEDPYKHLKEFRVVYSTMRPQGILEDYIKMKAFPFSLDGAAKDWLYL</sequence>
<keyword evidence="2" id="KW-1185">Reference proteome</keyword>
<dbReference type="AlphaFoldDB" id="A0A371FWN8"/>
<proteinExistence type="predicted"/>